<evidence type="ECO:0000313" key="14">
    <source>
        <dbReference type="Proteomes" id="UP000769528"/>
    </source>
</evidence>
<proteinExistence type="inferred from homology"/>
<organism evidence="13 14">
    <name type="scientific">Wickerhamomyces mucosus</name>
    <dbReference type="NCBI Taxonomy" id="1378264"/>
    <lineage>
        <taxon>Eukaryota</taxon>
        <taxon>Fungi</taxon>
        <taxon>Dikarya</taxon>
        <taxon>Ascomycota</taxon>
        <taxon>Saccharomycotina</taxon>
        <taxon>Saccharomycetes</taxon>
        <taxon>Phaffomycetales</taxon>
        <taxon>Wickerhamomycetaceae</taxon>
        <taxon>Wickerhamomyces</taxon>
    </lineage>
</organism>
<dbReference type="CDD" id="cd18597">
    <property type="entry name" value="ABC_6TM_YOR1_D1_like"/>
    <property type="match status" value="1"/>
</dbReference>
<dbReference type="CDD" id="cd03250">
    <property type="entry name" value="ABCC_MRP_domain1"/>
    <property type="match status" value="1"/>
</dbReference>
<dbReference type="GO" id="GO:0005886">
    <property type="term" value="C:plasma membrane"/>
    <property type="evidence" value="ECO:0007669"/>
    <property type="project" value="TreeGrafter"/>
</dbReference>
<dbReference type="FunFam" id="1.20.1560.10:FF:000010">
    <property type="entry name" value="Multidrug resistance-associated ABC transporter"/>
    <property type="match status" value="1"/>
</dbReference>
<keyword evidence="6" id="KW-0067">ATP-binding</keyword>
<dbReference type="InterPro" id="IPR011527">
    <property type="entry name" value="ABC1_TM_dom"/>
</dbReference>
<dbReference type="PANTHER" id="PTHR24223:SF456">
    <property type="entry name" value="MULTIDRUG RESISTANCE-ASSOCIATED PROTEIN LETHAL(2)03659"/>
    <property type="match status" value="1"/>
</dbReference>
<feature type="domain" description="ABC transmembrane type-1" evidence="12">
    <location>
        <begin position="130"/>
        <end position="415"/>
    </location>
</feature>
<evidence type="ECO:0000256" key="8">
    <source>
        <dbReference type="ARBA" id="ARBA00023136"/>
    </source>
</evidence>
<dbReference type="InterPro" id="IPR003439">
    <property type="entry name" value="ABC_transporter-like_ATP-bd"/>
</dbReference>
<dbReference type="OrthoDB" id="6500128at2759"/>
<evidence type="ECO:0008006" key="15">
    <source>
        <dbReference type="Google" id="ProtNLM"/>
    </source>
</evidence>
<reference evidence="13" key="2">
    <citation type="submission" date="2021-01" db="EMBL/GenBank/DDBJ databases">
        <authorList>
            <person name="Schikora-Tamarit M.A."/>
        </authorList>
    </citation>
    <scope>NUCLEOTIDE SEQUENCE</scope>
    <source>
        <strain evidence="13">CBS6341</strain>
    </source>
</reference>
<dbReference type="InterPro" id="IPR036640">
    <property type="entry name" value="ABC1_TM_sf"/>
</dbReference>
<feature type="transmembrane region" description="Helical" evidence="10">
    <location>
        <begin position="750"/>
        <end position="773"/>
    </location>
</feature>
<dbReference type="CDD" id="cd18606">
    <property type="entry name" value="ABC_6TM_YOR1_D2_like"/>
    <property type="match status" value="1"/>
</dbReference>
<dbReference type="EMBL" id="JAEUBF010000772">
    <property type="protein sequence ID" value="KAH3675449.1"/>
    <property type="molecule type" value="Genomic_DNA"/>
</dbReference>
<evidence type="ECO:0000259" key="12">
    <source>
        <dbReference type="PROSITE" id="PS50929"/>
    </source>
</evidence>
<evidence type="ECO:0000256" key="5">
    <source>
        <dbReference type="ARBA" id="ARBA00022741"/>
    </source>
</evidence>
<dbReference type="Proteomes" id="UP000769528">
    <property type="component" value="Unassembled WGS sequence"/>
</dbReference>
<feature type="transmembrane region" description="Helical" evidence="10">
    <location>
        <begin position="51"/>
        <end position="73"/>
    </location>
</feature>
<dbReference type="Gene3D" id="3.40.50.300">
    <property type="entry name" value="P-loop containing nucleotide triphosphate hydrolases"/>
    <property type="match status" value="2"/>
</dbReference>
<dbReference type="GO" id="GO:0008559">
    <property type="term" value="F:ABC-type xenobiotic transporter activity"/>
    <property type="evidence" value="ECO:0007669"/>
    <property type="project" value="TreeGrafter"/>
</dbReference>
<protein>
    <recommendedName>
        <fullName evidence="15">Oligomycin resistance ATP-dependent permease YOR1</fullName>
    </recommendedName>
</protein>
<keyword evidence="8 10" id="KW-0472">Membrane</keyword>
<accession>A0A9P8PQF0</accession>
<dbReference type="PROSITE" id="PS00211">
    <property type="entry name" value="ABC_TRANSPORTER_1"/>
    <property type="match status" value="2"/>
</dbReference>
<dbReference type="Pfam" id="PF00005">
    <property type="entry name" value="ABC_tran"/>
    <property type="match status" value="2"/>
</dbReference>
<keyword evidence="7 10" id="KW-1133">Transmembrane helix</keyword>
<dbReference type="InterPro" id="IPR027417">
    <property type="entry name" value="P-loop_NTPase"/>
</dbReference>
<feature type="domain" description="ABC transporter" evidence="11">
    <location>
        <begin position="1072"/>
        <end position="1317"/>
    </location>
</feature>
<dbReference type="FunFam" id="3.40.50.300:FF:000565">
    <property type="entry name" value="ABC bile acid transporter"/>
    <property type="match status" value="1"/>
</dbReference>
<name>A0A9P8PQF0_9ASCO</name>
<dbReference type="InterPro" id="IPR003593">
    <property type="entry name" value="AAA+_ATPase"/>
</dbReference>
<dbReference type="InterPro" id="IPR017871">
    <property type="entry name" value="ABC_transporter-like_CS"/>
</dbReference>
<dbReference type="GO" id="GO:0005524">
    <property type="term" value="F:ATP binding"/>
    <property type="evidence" value="ECO:0007669"/>
    <property type="project" value="UniProtKB-KW"/>
</dbReference>
<dbReference type="GO" id="GO:0016887">
    <property type="term" value="F:ATP hydrolysis activity"/>
    <property type="evidence" value="ECO:0007669"/>
    <property type="project" value="InterPro"/>
</dbReference>
<feature type="transmembrane region" description="Helical" evidence="10">
    <location>
        <begin position="388"/>
        <end position="410"/>
    </location>
</feature>
<dbReference type="FunFam" id="3.40.50.300:FF:000997">
    <property type="entry name" value="Multidrug resistance-associated protein 1"/>
    <property type="match status" value="1"/>
</dbReference>
<feature type="transmembrane region" description="Helical" evidence="10">
    <location>
        <begin position="129"/>
        <end position="154"/>
    </location>
</feature>
<evidence type="ECO:0000259" key="11">
    <source>
        <dbReference type="PROSITE" id="PS50893"/>
    </source>
</evidence>
<evidence type="ECO:0000256" key="2">
    <source>
        <dbReference type="ARBA" id="ARBA00009726"/>
    </source>
</evidence>
<evidence type="ECO:0000256" key="10">
    <source>
        <dbReference type="SAM" id="Phobius"/>
    </source>
</evidence>
<dbReference type="SUPFAM" id="SSF90123">
    <property type="entry name" value="ABC transporter transmembrane region"/>
    <property type="match status" value="2"/>
</dbReference>
<gene>
    <name evidence="13" type="ORF">WICMUC_002738</name>
</gene>
<dbReference type="Gene3D" id="1.20.1560.10">
    <property type="entry name" value="ABC transporter type 1, transmembrane domain"/>
    <property type="match status" value="2"/>
</dbReference>
<feature type="transmembrane region" description="Helical" evidence="10">
    <location>
        <begin position="249"/>
        <end position="268"/>
    </location>
</feature>
<evidence type="ECO:0000256" key="4">
    <source>
        <dbReference type="ARBA" id="ARBA00022692"/>
    </source>
</evidence>
<feature type="transmembrane region" description="Helical" evidence="10">
    <location>
        <begin position="793"/>
        <end position="820"/>
    </location>
</feature>
<feature type="transmembrane region" description="Helical" evidence="10">
    <location>
        <begin position="274"/>
        <end position="298"/>
    </location>
</feature>
<dbReference type="Pfam" id="PF00664">
    <property type="entry name" value="ABC_membrane"/>
    <property type="match status" value="2"/>
</dbReference>
<evidence type="ECO:0000256" key="3">
    <source>
        <dbReference type="ARBA" id="ARBA00022448"/>
    </source>
</evidence>
<comment type="caution">
    <text evidence="13">The sequence shown here is derived from an EMBL/GenBank/DDBJ whole genome shotgun (WGS) entry which is preliminary data.</text>
</comment>
<dbReference type="CDD" id="cd03244">
    <property type="entry name" value="ABCC_MRP_domain2"/>
    <property type="match status" value="1"/>
</dbReference>
<feature type="transmembrane region" description="Helical" evidence="10">
    <location>
        <begin position="977"/>
        <end position="997"/>
    </location>
</feature>
<feature type="transmembrane region" description="Helical" evidence="10">
    <location>
        <begin position="871"/>
        <end position="888"/>
    </location>
</feature>
<feature type="domain" description="ABC transporter" evidence="11">
    <location>
        <begin position="474"/>
        <end position="693"/>
    </location>
</feature>
<dbReference type="PROSITE" id="PS50929">
    <property type="entry name" value="ABC_TM1F"/>
    <property type="match status" value="2"/>
</dbReference>
<feature type="transmembrane region" description="Helical" evidence="10">
    <location>
        <begin position="352"/>
        <end position="376"/>
    </location>
</feature>
<evidence type="ECO:0000256" key="6">
    <source>
        <dbReference type="ARBA" id="ARBA00022840"/>
    </source>
</evidence>
<keyword evidence="3" id="KW-0813">Transport</keyword>
<feature type="domain" description="ABC transmembrane type-1" evidence="12">
    <location>
        <begin position="759"/>
        <end position="1034"/>
    </location>
</feature>
<feature type="region of interest" description="Disordered" evidence="9">
    <location>
        <begin position="702"/>
        <end position="723"/>
    </location>
</feature>
<keyword evidence="4 10" id="KW-0812">Transmembrane</keyword>
<feature type="transmembrane region" description="Helical" evidence="10">
    <location>
        <begin position="174"/>
        <end position="195"/>
    </location>
</feature>
<reference evidence="13" key="1">
    <citation type="journal article" date="2021" name="Open Biol.">
        <title>Shared evolutionary footprints suggest mitochondrial oxidative damage underlies multiple complex I losses in fungi.</title>
        <authorList>
            <person name="Schikora-Tamarit M.A."/>
            <person name="Marcet-Houben M."/>
            <person name="Nosek J."/>
            <person name="Gabaldon T."/>
        </authorList>
    </citation>
    <scope>NUCLEOTIDE SEQUENCE</scope>
    <source>
        <strain evidence="13">CBS6341</strain>
    </source>
</reference>
<keyword evidence="5" id="KW-0547">Nucleotide-binding</keyword>
<sequence length="1326" mass="149394">MTDKDFLKSSKQNDLEASQPDKKPIKRLLTPLLPKKVPTIPEEFARKPLPIFSVNFFSQIFYSWLLVMLSVGYKRTLTQNDLWNLHGELSIDEAYKRFCLNLERRVNGRDKFPRFAVPLSIFDSFKLKFILAVIFKILSTIAQCFTPFLIKYLVKSIEDRINDPKISLSKGSGFAVGITLLISAQSILLNQSLLLSNYIGAQARTILTKSLLEKSLTANAGTRNKFPNGSIISFLGSDLSRIDNGIGQLPFAFAVPFPIIIGIALLIINVKVSAVVGIATIFVFLGLLALPLSFYTGFRNKSNIYTDKRVSLTREVVQSIKFIKFYAWEDAYKKMIINLRNKESSLVLKMQFLVAIFFTVIVSLYSFTPMAVFLTLYGIKGLDSSSPIIFSSLALINMMTDNIIELPLVLSKAIDGFISFKRISKYLESPDEENIEEHFSNEIIKDENIAIKISDAEFRYESFPEVVDKSNSDEKLNDSIKSVKESSVLKNVNIEIKKGEFIMITGATGSGKSSLLASMFGLISKKSGTVAINGSSLFCNIPWIQNTTIRENIIFGSDYEPNRYRKVIDACALSNDFKSFPAGDLTEIGERGVTLSGGQKSRINIARAIYADKEILVFDDILNAVDAKVGESIMSKLFLDLIKHKTRILTTHQLSVLNYADRIIFLNGDGTITVGTKDELIRENSKFKSLINQFVNESDERLKNSRSASKDGDTEAEKRSEGRLVQDEERAVNAIPISIYHKYLQSGQGLLGPFAIPSLIILIVLSTFTGLFTNVWLTYWIDLAFSKLKNNQYIAIYITLNIVSVIIYCLQFALTGYIIVKSSKKLTILSIIRMLHIPMKFYDTTPIGRILNRFSKDVNSLDNEIGESLQFFLYQIGLAIGVLIVAIVCVPYFAIALPMILLIALIIISFYQASAREVKRLEAINRSFILNNFNEVLTGLSTIKLYKAQKRFIARNDFYVDKLNEVYFVVIANQRWISVNLTLSACLLSFILLMLIVSRQFNISAATAGLLTTYMLNFTDLLTNSLTVYSELENQMNSVERIMHYAYNLDQEPPYRIMGTQPEKSWPLKGDIQFKNASFRYRDGLPLILKTFSCCIKGGERIGICGRTGAGKSSLLNTLYRLGELSSGKILIDNVDISTIGLFDLRSKLSIIPQDPVLFQGTLKQNLDPFGERTDDELWDALRKANLLQERNLKYLKSQVKENYDKFHLESKVEEGGSNFSLGECQLIALARALVRKTKILIMDEATSSVDYETDNIIQNTISTEFEDCTVLCIAHRLKTIINFDKILVLDRGNLVQFGIPKKLFEDELGLFREMCDLSNIGLESF</sequence>
<feature type="region of interest" description="Disordered" evidence="9">
    <location>
        <begin position="1"/>
        <end position="22"/>
    </location>
</feature>
<dbReference type="PANTHER" id="PTHR24223">
    <property type="entry name" value="ATP-BINDING CASSETTE SUB-FAMILY C"/>
    <property type="match status" value="1"/>
</dbReference>
<evidence type="ECO:0000256" key="1">
    <source>
        <dbReference type="ARBA" id="ARBA00004141"/>
    </source>
</evidence>
<dbReference type="InterPro" id="IPR050173">
    <property type="entry name" value="ABC_transporter_C-like"/>
</dbReference>
<evidence type="ECO:0000313" key="13">
    <source>
        <dbReference type="EMBL" id="KAH3675449.1"/>
    </source>
</evidence>
<comment type="similarity">
    <text evidence="2">Belongs to the ABC transporter superfamily. ABCC family. Conjugate transporter (TC 3.A.1.208) subfamily.</text>
</comment>
<comment type="subcellular location">
    <subcellularLocation>
        <location evidence="1">Membrane</location>
        <topology evidence="1">Multi-pass membrane protein</topology>
    </subcellularLocation>
</comment>
<evidence type="ECO:0000256" key="9">
    <source>
        <dbReference type="SAM" id="MobiDB-lite"/>
    </source>
</evidence>
<dbReference type="PROSITE" id="PS50893">
    <property type="entry name" value="ABC_TRANSPORTER_2"/>
    <property type="match status" value="2"/>
</dbReference>
<dbReference type="SMART" id="SM00382">
    <property type="entry name" value="AAA"/>
    <property type="match status" value="2"/>
</dbReference>
<keyword evidence="14" id="KW-1185">Reference proteome</keyword>
<dbReference type="SUPFAM" id="SSF52540">
    <property type="entry name" value="P-loop containing nucleoside triphosphate hydrolases"/>
    <property type="match status" value="2"/>
</dbReference>
<evidence type="ECO:0000256" key="7">
    <source>
        <dbReference type="ARBA" id="ARBA00022989"/>
    </source>
</evidence>